<protein>
    <submittedName>
        <fullName evidence="1">Uncharacterized protein</fullName>
    </submittedName>
</protein>
<gene>
    <name evidence="1" type="ORF">C491_10694</name>
</gene>
<organism evidence="1 2">
    <name type="scientific">Natronococcus amylolyticus DSM 10524</name>
    <dbReference type="NCBI Taxonomy" id="1227497"/>
    <lineage>
        <taxon>Archaea</taxon>
        <taxon>Methanobacteriati</taxon>
        <taxon>Methanobacteriota</taxon>
        <taxon>Stenosarchaea group</taxon>
        <taxon>Halobacteria</taxon>
        <taxon>Halobacteriales</taxon>
        <taxon>Natrialbaceae</taxon>
        <taxon>Natronococcus</taxon>
    </lineage>
</organism>
<evidence type="ECO:0000313" key="1">
    <source>
        <dbReference type="EMBL" id="ELY57247.1"/>
    </source>
</evidence>
<evidence type="ECO:0000313" key="2">
    <source>
        <dbReference type="Proteomes" id="UP000011688"/>
    </source>
</evidence>
<dbReference type="AlphaFoldDB" id="L9X6L4"/>
<dbReference type="Proteomes" id="UP000011688">
    <property type="component" value="Unassembled WGS sequence"/>
</dbReference>
<proteinExistence type="predicted"/>
<accession>L9X6L4</accession>
<sequence>MIEQLRLSRIKITYLDKELFATAQPIFRICEVFWPIGLRHVHLTVTAPVADEGFRRGEVLPSRT</sequence>
<reference evidence="1 2" key="1">
    <citation type="journal article" date="2014" name="PLoS Genet.">
        <title>Phylogenetically driven sequencing of extremely halophilic archaea reveals strategies for static and dynamic osmo-response.</title>
        <authorList>
            <person name="Becker E.A."/>
            <person name="Seitzer P.M."/>
            <person name="Tritt A."/>
            <person name="Larsen D."/>
            <person name="Krusor M."/>
            <person name="Yao A.I."/>
            <person name="Wu D."/>
            <person name="Madern D."/>
            <person name="Eisen J.A."/>
            <person name="Darling A.E."/>
            <person name="Facciotti M.T."/>
        </authorList>
    </citation>
    <scope>NUCLEOTIDE SEQUENCE [LARGE SCALE GENOMIC DNA]</scope>
    <source>
        <strain evidence="1 2">DSM 10524</strain>
    </source>
</reference>
<keyword evidence="2" id="KW-1185">Reference proteome</keyword>
<dbReference type="EMBL" id="AOIB01000024">
    <property type="protein sequence ID" value="ELY57247.1"/>
    <property type="molecule type" value="Genomic_DNA"/>
</dbReference>
<name>L9X6L4_9EURY</name>
<comment type="caution">
    <text evidence="1">The sequence shown here is derived from an EMBL/GenBank/DDBJ whole genome shotgun (WGS) entry which is preliminary data.</text>
</comment>